<dbReference type="GO" id="GO:0000976">
    <property type="term" value="F:transcription cis-regulatory region binding"/>
    <property type="evidence" value="ECO:0007669"/>
    <property type="project" value="TreeGrafter"/>
</dbReference>
<dbReference type="Gene3D" id="1.20.5.170">
    <property type="match status" value="1"/>
</dbReference>
<keyword evidence="5" id="KW-0539">Nucleus</keyword>
<evidence type="ECO:0000256" key="6">
    <source>
        <dbReference type="SAM" id="MobiDB-lite"/>
    </source>
</evidence>
<dbReference type="InterPro" id="IPR004827">
    <property type="entry name" value="bZIP"/>
</dbReference>
<evidence type="ECO:0000256" key="3">
    <source>
        <dbReference type="ARBA" id="ARBA00023125"/>
    </source>
</evidence>
<dbReference type="Pfam" id="PF00170">
    <property type="entry name" value="bZIP_1"/>
    <property type="match status" value="1"/>
</dbReference>
<dbReference type="GO" id="GO:0005634">
    <property type="term" value="C:nucleus"/>
    <property type="evidence" value="ECO:0007669"/>
    <property type="project" value="UniProtKB-SubCell"/>
</dbReference>
<reference evidence="8" key="1">
    <citation type="submission" date="2015-07" db="EMBL/GenBank/DDBJ databases">
        <title>Transcriptome Assembly of Anthurium amnicola.</title>
        <authorList>
            <person name="Suzuki J."/>
        </authorList>
    </citation>
    <scope>NUCLEOTIDE SEQUENCE</scope>
</reference>
<evidence type="ECO:0000256" key="5">
    <source>
        <dbReference type="ARBA" id="ARBA00023242"/>
    </source>
</evidence>
<sequence>QQQQQQQHAVDLRRQKRKLSNRESARRSRMRKQKHLDDLTAQVALLRKENHHIVANLEALAQRYLAVEGENAVLKVQAVELGTRLHSLGEILQYLDDGGGAAPGLFLCEGSPQPQAMEGFLVNPWNLVPVSHPIMASADMLQS</sequence>
<dbReference type="CDD" id="cd14702">
    <property type="entry name" value="bZIP_plant_GBF1"/>
    <property type="match status" value="1"/>
</dbReference>
<dbReference type="InterPro" id="IPR046347">
    <property type="entry name" value="bZIP_sf"/>
</dbReference>
<dbReference type="SMART" id="SM00338">
    <property type="entry name" value="BRLZ"/>
    <property type="match status" value="1"/>
</dbReference>
<dbReference type="SUPFAM" id="SSF57959">
    <property type="entry name" value="Leucine zipper domain"/>
    <property type="match status" value="1"/>
</dbReference>
<name>A0A1D1ZBS3_9ARAE</name>
<dbReference type="PANTHER" id="PTHR45764">
    <property type="entry name" value="BZIP TRANSCRIPTION FACTOR 44"/>
    <property type="match status" value="1"/>
</dbReference>
<accession>A0A1D1ZBS3</accession>
<keyword evidence="2" id="KW-0805">Transcription regulation</keyword>
<dbReference type="PANTHER" id="PTHR45764:SF76">
    <property type="entry name" value="OS02G0132500 PROTEIN"/>
    <property type="match status" value="1"/>
</dbReference>
<dbReference type="PROSITE" id="PS00036">
    <property type="entry name" value="BZIP_BASIC"/>
    <property type="match status" value="1"/>
</dbReference>
<feature type="region of interest" description="Disordered" evidence="6">
    <location>
        <begin position="1"/>
        <end position="35"/>
    </location>
</feature>
<proteinExistence type="predicted"/>
<evidence type="ECO:0000256" key="4">
    <source>
        <dbReference type="ARBA" id="ARBA00023163"/>
    </source>
</evidence>
<evidence type="ECO:0000313" key="8">
    <source>
        <dbReference type="EMBL" id="JAT64346.1"/>
    </source>
</evidence>
<keyword evidence="3" id="KW-0238">DNA-binding</keyword>
<dbReference type="GO" id="GO:0045893">
    <property type="term" value="P:positive regulation of DNA-templated transcription"/>
    <property type="evidence" value="ECO:0007669"/>
    <property type="project" value="TreeGrafter"/>
</dbReference>
<dbReference type="PROSITE" id="PS50217">
    <property type="entry name" value="BZIP"/>
    <property type="match status" value="1"/>
</dbReference>
<organism evidence="8">
    <name type="scientific">Anthurium amnicola</name>
    <dbReference type="NCBI Taxonomy" id="1678845"/>
    <lineage>
        <taxon>Eukaryota</taxon>
        <taxon>Viridiplantae</taxon>
        <taxon>Streptophyta</taxon>
        <taxon>Embryophyta</taxon>
        <taxon>Tracheophyta</taxon>
        <taxon>Spermatophyta</taxon>
        <taxon>Magnoliopsida</taxon>
        <taxon>Liliopsida</taxon>
        <taxon>Araceae</taxon>
        <taxon>Pothoideae</taxon>
        <taxon>Potheae</taxon>
        <taxon>Anthurium</taxon>
    </lineage>
</organism>
<dbReference type="EMBL" id="GDJX01003590">
    <property type="protein sequence ID" value="JAT64346.1"/>
    <property type="molecule type" value="Transcribed_RNA"/>
</dbReference>
<dbReference type="InterPro" id="IPR045314">
    <property type="entry name" value="bZIP_plant_GBF1"/>
</dbReference>
<gene>
    <name evidence="8" type="primary">OBF1_7</name>
    <name evidence="8" type="ORF">g.105970</name>
</gene>
<evidence type="ECO:0000256" key="2">
    <source>
        <dbReference type="ARBA" id="ARBA00023015"/>
    </source>
</evidence>
<dbReference type="GO" id="GO:0003700">
    <property type="term" value="F:DNA-binding transcription factor activity"/>
    <property type="evidence" value="ECO:0007669"/>
    <property type="project" value="InterPro"/>
</dbReference>
<evidence type="ECO:0000259" key="7">
    <source>
        <dbReference type="PROSITE" id="PS50217"/>
    </source>
</evidence>
<feature type="domain" description="BZIP" evidence="7">
    <location>
        <begin position="11"/>
        <end position="74"/>
    </location>
</feature>
<dbReference type="AlphaFoldDB" id="A0A1D1ZBS3"/>
<comment type="subcellular location">
    <subcellularLocation>
        <location evidence="1">Nucleus</location>
    </subcellularLocation>
</comment>
<keyword evidence="4" id="KW-0804">Transcription</keyword>
<dbReference type="FunFam" id="1.20.5.170:FF:000020">
    <property type="entry name" value="BZIP transcription factor"/>
    <property type="match status" value="1"/>
</dbReference>
<protein>
    <submittedName>
        <fullName evidence="8">Ocs element-binding factor 1</fullName>
    </submittedName>
</protein>
<feature type="non-terminal residue" evidence="8">
    <location>
        <position position="1"/>
    </location>
</feature>
<dbReference type="GO" id="GO:0046982">
    <property type="term" value="F:protein heterodimerization activity"/>
    <property type="evidence" value="ECO:0007669"/>
    <property type="project" value="UniProtKB-ARBA"/>
</dbReference>
<evidence type="ECO:0000256" key="1">
    <source>
        <dbReference type="ARBA" id="ARBA00004123"/>
    </source>
</evidence>